<dbReference type="GO" id="GO:0006508">
    <property type="term" value="P:proteolysis"/>
    <property type="evidence" value="ECO:0007669"/>
    <property type="project" value="UniProtKB-KW"/>
</dbReference>
<dbReference type="InterPro" id="IPR043128">
    <property type="entry name" value="Rev_trsase/Diguanyl_cyclase"/>
</dbReference>
<evidence type="ECO:0000256" key="11">
    <source>
        <dbReference type="ARBA" id="ARBA00022953"/>
    </source>
</evidence>
<keyword evidence="7" id="KW-0378">Hydrolase</keyword>
<dbReference type="Pfam" id="PF00910">
    <property type="entry name" value="RNA_helicase"/>
    <property type="match status" value="1"/>
</dbReference>
<dbReference type="Pfam" id="PF08762">
    <property type="entry name" value="CRPV_capsid"/>
    <property type="match status" value="1"/>
</dbReference>
<evidence type="ECO:0000256" key="12">
    <source>
        <dbReference type="SAM" id="MobiDB-lite"/>
    </source>
</evidence>
<evidence type="ECO:0000259" key="13">
    <source>
        <dbReference type="PROSITE" id="PS50507"/>
    </source>
</evidence>
<keyword evidence="5" id="KW-0548">Nucleotidyltransferase</keyword>
<dbReference type="Gene3D" id="3.30.70.270">
    <property type="match status" value="1"/>
</dbReference>
<evidence type="ECO:0000256" key="10">
    <source>
        <dbReference type="ARBA" id="ARBA00022844"/>
    </source>
</evidence>
<accession>A0A8K1P8F8</accession>
<proteinExistence type="predicted"/>
<dbReference type="CDD" id="cd23195">
    <property type="entry name" value="Marnaviridae_RdRp"/>
    <property type="match status" value="1"/>
</dbReference>
<keyword evidence="3" id="KW-0645">Protease</keyword>
<dbReference type="InterPro" id="IPR000605">
    <property type="entry name" value="Helicase_SF3_ssDNA/RNA_vir"/>
</dbReference>
<dbReference type="Gene3D" id="2.60.120.20">
    <property type="match status" value="3"/>
</dbReference>
<evidence type="ECO:0000256" key="5">
    <source>
        <dbReference type="ARBA" id="ARBA00022695"/>
    </source>
</evidence>
<feature type="region of interest" description="Disordered" evidence="12">
    <location>
        <begin position="49"/>
        <end position="97"/>
    </location>
</feature>
<dbReference type="InterPro" id="IPR014872">
    <property type="entry name" value="Dicistrovirus_capsid-polyPr_C"/>
</dbReference>
<evidence type="ECO:0000256" key="8">
    <source>
        <dbReference type="ARBA" id="ARBA00022807"/>
    </source>
</evidence>
<keyword evidence="9" id="KW-0067">ATP-binding</keyword>
<dbReference type="PROSITE" id="PS51218">
    <property type="entry name" value="SF3_HELICASE_2"/>
    <property type="match status" value="1"/>
</dbReference>
<dbReference type="InterPro" id="IPR029053">
    <property type="entry name" value="Viral_coat"/>
</dbReference>
<dbReference type="GO" id="GO:0008234">
    <property type="term" value="F:cysteine-type peptidase activity"/>
    <property type="evidence" value="ECO:0007669"/>
    <property type="project" value="UniProtKB-KW"/>
</dbReference>
<sequence length="2685" mass="302597">MVDTYIGPRYKHIFRKKRVDILHGMSFEEIIMEHQFLVDLSYHNQCLGTTQEPHSGRDKIPKTVKIPTKINSGDETPDNGTIPQPEEDTKDGDSKSNSKIGNDFLTQFLNNYSKIRPIINNIKSMTPNSDQYLDIFEDLIFISYVIMHCEDPNILFGILLTILKKHYKGSLSGKLMRLVSEICFERPAPRPHSADYRMQVNNIMNFRNTILFNKIADALSMCITFGFIEPKNITIKSLTLFKMEAYKVGDNAVDFLSYVVELLLYFFDMGHRLFHGDYSRVFDCTELSKIDDDLVHLQTYISAIQIGSYTQQTGKQVEDYHGLLMETIDSLKKLSAGITDKNYKSLVLSKLTTAYKILVTFDQSKPLTGLREAPFSLCFYGASSVGKSTAAKMVLTNVLQFNDKACDDEHICVIQPTDKFYSTYKAYITGVIIDDLCNTRHDKAVVDPASLLISLINNIPFYAPKAEAHEKGKISVRPSVVVVTSNVKDLEANIWSNEPISVVRRLKYHIEVIPREEYTTNRGLDSSKVPEDEVRNLKENGIQDLWRFNVRYVERYLKGNVEGWKFTTVTHDGKLLESLDIYDLVAFLNMKSKQHFEEQKNFVTLCKDSGLKHKNCKTCCYPCSRCKCPKDRKVDALLEEETTLMGDAGDGVSTMTDLPELVRESTMSNNSHSKGYTSHQFSDAMDLDVINLPPDTRVDGAFFSAIDKNCDYWGTRLAEYLIYKWGKVIPGFIETNVFNPVLKLAVLKYLQNNYLSLVNYIPYTMRETNLYKSLHVTLNRYRLYRVVGVTLGLSILPTSYCLYKYDRLRASYVCGAGILSSVILYRYTYSNIIHELRSAPLVSIVPYIQQQQALVTVFKVGVSVSIAIMALKTFRSFYKTMRDYARDSMAPMPDTLLQGNLSPTKYEDITERDNEINCWAKTSESFVPNSNTRTMTAPQLVNVIKPNVLKMILELDEQHGFTIGCLALKSNVFCCPLHFFKVNNDVDGKWIASNVKPYDKTTSTYYKVRLVKHDGLTGNYFDATIDHNDIVRVGDLDLCVFKIYSGGSFPDICKYFNYQEGQCSTITLKRNMKGELIENTATIISCETSYKVDYGFFQKKIFRIQGGRASYMEEPKCGDCMMVHISCGLSPSIVGFHISGSDNSKIGSYTMFTTAQLQDALSSLDNKHKIFTPHSGSVLPLNRLGTIIKVDPNIPETAPARYVKNHNYILRGTVDVQATYYSEIRPTFMCSTVEKIFGVDNIYGGPKFGPKRYMPFYTFLSSTSGNSKLMDSSILKLSMDDYVNPLIETMMEYNKHEKMKPLTHHEIINGIPGKRFIDHINFNSAIGYPLKGKKSKHMSGEPTNYDFAQPELFEIEFENMKTKYLNNERYYPIFKASLKDEPVAKTKDKVRVFQAADITLQYAWRKYGLPILRFLSLYPLMSECAVGINPYSDEWQQLYDHLTFNGTNKDRIVAGDYKFWDQKLPSQLVMAAFEVFVRLAERIPTYTQEDILMIKGLATDTTYYLSHFNGTLIEFNSGLPSGHNLTAHINSIANALLQRYAYYLYRNPAPFRKYCRNITYGDDFENGVSPIIKAFNHLIYREVVASLDMTLTMPDKTSEATAFLHVDDCDFLKRRSVLCDIDGKYYGALDFKSMLRSLFVRGKTSVGDRDHAYSVIKGFVHDLSYHERSFYDVNILKVRELLSKISMPMPEAHFSYDEYYQHRNRKLEWWQYSEDAIDGAIYPPDYPVTPEASGSDVSSDYYVSSSSQSSINECDMDHGKPLTNNITRDSYSSAKVLSEVGDRIPRDERVHAEVYATSEDNLQNNLVTTGTAVLTSSAEHSMQALQITSTDMLSLRQDKTRDLEYYLSRPRRIATINPLTQSTPLSIAPLFSFLSITLIRDKIRNYAYINAVLHIKIVVVGSPTMAGSQIIALHPWFARDNGLGALNFNDPYPDLAQLSQLPSVVTDLSREKGGEISLPIICPSNGLDITRIESIQDAFALHYLPITTTRIPGTSNISPEISIYAWLTDVSLTGTTLAAELPQSGEYGIANEDKPPSDHVSIKENIAHATGTIVGKATEIGVNAALSAVGFSNPNSQDGVGPIVPRISNNLACYNAPTNIDCLGGDYKNEVLLDTKQLGYEDPDHMNLNNILSRWTIVDVLTIPTGNSVGPTACFSLPVTPMACFVTTASNSTVFTPTALSMAALPFNRWRGTITYRFQAVGTAFMKGKIKISHDVRSPSNVSEVQKFDTQVLNSVIWDLATTNIIEIKVPWASNQVFKTCGLLRRATHLVDPNGNVPADVDANGSLLLNQFTVLNDNGETGIGIIVSIKGEEGMVFGDMRAVLANYTFAGIDKSFTGDAPQSGEYSNIPLDTIDFGQSNEYILRFYDGTFLLITPIIWNKLITRYYNDHKDDQAPHSMVYSNELNNNILTGDKPGALLAININGLEENLTDHDTLAMICMGEKWHSVRQIIKRYTHNWTRNISPPVAVQSFYRIRLPDRPIIKGFQGNASLNVQPNNVPVTYARDSFLSFYSMAFLGYRGSLRHKLYVFSSHNSTTTAIQDMFSVSRTTSGYVEQRVNIGAVSTSTTPTSISLSASAIPSMPDARAGAAIGHSGVNPVLEYSTPFYSRGKFCWAQDRYPQILKDSPDGGYDVPWHQIIVHQYSNAALARTRIDKYIAAGDDFSLFFYLYGPRMVLDQPISHPQG</sequence>
<evidence type="ECO:0000256" key="2">
    <source>
        <dbReference type="ARBA" id="ARBA00022484"/>
    </source>
</evidence>
<dbReference type="GO" id="GO:0003968">
    <property type="term" value="F:RNA-directed RNA polymerase activity"/>
    <property type="evidence" value="ECO:0007669"/>
    <property type="project" value="UniProtKB-KW"/>
</dbReference>
<dbReference type="SUPFAM" id="SSF56672">
    <property type="entry name" value="DNA/RNA polymerases"/>
    <property type="match status" value="1"/>
</dbReference>
<evidence type="ECO:0000313" key="15">
    <source>
        <dbReference type="EMBL" id="UDL17008.1"/>
    </source>
</evidence>
<feature type="domain" description="RdRp catalytic" evidence="13">
    <location>
        <begin position="1450"/>
        <end position="1576"/>
    </location>
</feature>
<dbReference type="Pfam" id="PF00680">
    <property type="entry name" value="RdRP_1"/>
    <property type="match status" value="1"/>
</dbReference>
<name>A0A8K1P8F8_9VIRU</name>
<protein>
    <submittedName>
        <fullName evidence="15">Polyprotein</fullName>
    </submittedName>
</protein>
<dbReference type="GO" id="GO:0005524">
    <property type="term" value="F:ATP binding"/>
    <property type="evidence" value="ECO:0007669"/>
    <property type="project" value="UniProtKB-KW"/>
</dbReference>
<evidence type="ECO:0000256" key="6">
    <source>
        <dbReference type="ARBA" id="ARBA00022741"/>
    </source>
</evidence>
<dbReference type="InterPro" id="IPR007094">
    <property type="entry name" value="RNA-dir_pol_PSvirus"/>
</dbReference>
<dbReference type="PROSITE" id="PS50507">
    <property type="entry name" value="RDRP_SSRNA_POS"/>
    <property type="match status" value="1"/>
</dbReference>
<dbReference type="GO" id="GO:0003724">
    <property type="term" value="F:RNA helicase activity"/>
    <property type="evidence" value="ECO:0007669"/>
    <property type="project" value="InterPro"/>
</dbReference>
<feature type="domain" description="SF3 helicase" evidence="14">
    <location>
        <begin position="355"/>
        <end position="525"/>
    </location>
</feature>
<keyword evidence="2" id="KW-0696">RNA-directed RNA polymerase</keyword>
<evidence type="ECO:0000256" key="9">
    <source>
        <dbReference type="ARBA" id="ARBA00022840"/>
    </source>
</evidence>
<dbReference type="GO" id="GO:0006351">
    <property type="term" value="P:DNA-templated transcription"/>
    <property type="evidence" value="ECO:0007669"/>
    <property type="project" value="InterPro"/>
</dbReference>
<feature type="compositionally biased region" description="Polar residues" evidence="12">
    <location>
        <begin position="71"/>
        <end position="82"/>
    </location>
</feature>
<reference evidence="15" key="1">
    <citation type="submission" date="2020-02" db="EMBL/GenBank/DDBJ databases">
        <title>Toward viral control of the snail vectors of schistosomiasis: Virus-derived sequences from the transcriptomes of Biomphalaria pfeifferi and Bulinus globosus.</title>
        <authorList>
            <person name="Zhang S.-M."/>
            <person name="Buddenborg S.V."/>
            <person name="Mkoji G.M."/>
            <person name="Loker E.S."/>
            <person name="Bonning B.C."/>
        </authorList>
    </citation>
    <scope>NUCLEOTIDE SEQUENCE</scope>
    <source>
        <strain evidence="15">BP-Kasabong</strain>
    </source>
</reference>
<keyword evidence="8" id="KW-0788">Thiol protease</keyword>
<dbReference type="EMBL" id="MT108491">
    <property type="protein sequence ID" value="UDL17008.1"/>
    <property type="molecule type" value="Genomic_RNA"/>
</dbReference>
<comment type="subcellular location">
    <subcellularLocation>
        <location evidence="1">Virion</location>
    </subcellularLocation>
</comment>
<dbReference type="GO" id="GO:0039694">
    <property type="term" value="P:viral RNA genome replication"/>
    <property type="evidence" value="ECO:0007669"/>
    <property type="project" value="InterPro"/>
</dbReference>
<evidence type="ECO:0000256" key="1">
    <source>
        <dbReference type="ARBA" id="ARBA00004328"/>
    </source>
</evidence>
<evidence type="ECO:0000259" key="14">
    <source>
        <dbReference type="PROSITE" id="PS51218"/>
    </source>
</evidence>
<dbReference type="InterPro" id="IPR043502">
    <property type="entry name" value="DNA/RNA_pol_sf"/>
</dbReference>
<evidence type="ECO:0000256" key="4">
    <source>
        <dbReference type="ARBA" id="ARBA00022679"/>
    </source>
</evidence>
<evidence type="ECO:0000256" key="7">
    <source>
        <dbReference type="ARBA" id="ARBA00022801"/>
    </source>
</evidence>
<dbReference type="InterPro" id="IPR001205">
    <property type="entry name" value="RNA-dir_pol_C"/>
</dbReference>
<keyword evidence="10" id="KW-0946">Virion</keyword>
<dbReference type="InterPro" id="IPR014759">
    <property type="entry name" value="Helicase_SF3_ssRNA_vir"/>
</dbReference>
<keyword evidence="11" id="KW-0693">Viral RNA replication</keyword>
<evidence type="ECO:0000256" key="3">
    <source>
        <dbReference type="ARBA" id="ARBA00022670"/>
    </source>
</evidence>
<dbReference type="GO" id="GO:0044423">
    <property type="term" value="C:virion component"/>
    <property type="evidence" value="ECO:0007669"/>
    <property type="project" value="UniProtKB-KW"/>
</dbReference>
<keyword evidence="6" id="KW-0547">Nucleotide-binding</keyword>
<dbReference type="SUPFAM" id="SSF88633">
    <property type="entry name" value="Positive stranded ssRNA viruses"/>
    <property type="match status" value="3"/>
</dbReference>
<keyword evidence="4" id="KW-0808">Transferase</keyword>
<dbReference type="GO" id="GO:0003723">
    <property type="term" value="F:RNA binding"/>
    <property type="evidence" value="ECO:0007669"/>
    <property type="project" value="InterPro"/>
</dbReference>
<organism evidence="15">
    <name type="scientific">Biomphalaria pfeifferi virus 4</name>
    <dbReference type="NCBI Taxonomy" id="2884322"/>
    <lineage>
        <taxon>Viruses</taxon>
        <taxon>Riboviria</taxon>
        <taxon>Orthornavirae</taxon>
        <taxon>Pisuviricota</taxon>
        <taxon>Pisoniviricetes</taxon>
        <taxon>Picornavirales</taxon>
    </lineage>
</organism>